<comment type="similarity">
    <text evidence="1">Belongs to the peptidase C48 family.</text>
</comment>
<evidence type="ECO:0000256" key="3">
    <source>
        <dbReference type="ARBA" id="ARBA00022801"/>
    </source>
</evidence>
<dbReference type="Pfam" id="PF02902">
    <property type="entry name" value="Peptidase_C48"/>
    <property type="match status" value="1"/>
</dbReference>
<dbReference type="Gene3D" id="3.40.395.10">
    <property type="entry name" value="Adenoviral Proteinase, Chain A"/>
    <property type="match status" value="1"/>
</dbReference>
<keyword evidence="2" id="KW-0645">Protease</keyword>
<keyword evidence="6" id="KW-1185">Reference proteome</keyword>
<evidence type="ECO:0000313" key="5">
    <source>
        <dbReference type="EMBL" id="KAF3433422.1"/>
    </source>
</evidence>
<dbReference type="GO" id="GO:0006508">
    <property type="term" value="P:proteolysis"/>
    <property type="evidence" value="ECO:0007669"/>
    <property type="project" value="UniProtKB-KW"/>
</dbReference>
<evidence type="ECO:0000256" key="1">
    <source>
        <dbReference type="ARBA" id="ARBA00005234"/>
    </source>
</evidence>
<dbReference type="Proteomes" id="UP000796880">
    <property type="component" value="Unassembled WGS sequence"/>
</dbReference>
<keyword evidence="3" id="KW-0378">Hydrolase</keyword>
<dbReference type="InterPro" id="IPR003653">
    <property type="entry name" value="Peptidase_C48_C"/>
</dbReference>
<feature type="domain" description="Ubiquitin-like protease family profile" evidence="4">
    <location>
        <begin position="87"/>
        <end position="150"/>
    </location>
</feature>
<dbReference type="GO" id="GO:0008234">
    <property type="term" value="F:cysteine-type peptidase activity"/>
    <property type="evidence" value="ECO:0007669"/>
    <property type="project" value="InterPro"/>
</dbReference>
<organism evidence="5 6">
    <name type="scientific">Rhamnella rubrinervis</name>
    <dbReference type="NCBI Taxonomy" id="2594499"/>
    <lineage>
        <taxon>Eukaryota</taxon>
        <taxon>Viridiplantae</taxon>
        <taxon>Streptophyta</taxon>
        <taxon>Embryophyta</taxon>
        <taxon>Tracheophyta</taxon>
        <taxon>Spermatophyta</taxon>
        <taxon>Magnoliopsida</taxon>
        <taxon>eudicotyledons</taxon>
        <taxon>Gunneridae</taxon>
        <taxon>Pentapetalae</taxon>
        <taxon>rosids</taxon>
        <taxon>fabids</taxon>
        <taxon>Rosales</taxon>
        <taxon>Rhamnaceae</taxon>
        <taxon>rhamnoid group</taxon>
        <taxon>Rhamneae</taxon>
        <taxon>Rhamnella</taxon>
    </lineage>
</organism>
<name>A0A8K0GLA6_9ROSA</name>
<sequence>MGRPLKKSVMLASPITPLQDSNLPIKKERIDLTFDPFRAIDLRKHSEFTAFKDDTSQCPSEQQWTTLASGKVSGLYSDLLELKLERTKCLDLFTMSCMNINKCRKQTVKGDCTVFMVMIIEYLNTGREFDFRQDDILIYGKRYAIDIFHHQLSL</sequence>
<dbReference type="SUPFAM" id="SSF54001">
    <property type="entry name" value="Cysteine proteinases"/>
    <property type="match status" value="1"/>
</dbReference>
<comment type="caution">
    <text evidence="5">The sequence shown here is derived from an EMBL/GenBank/DDBJ whole genome shotgun (WGS) entry which is preliminary data.</text>
</comment>
<dbReference type="InterPro" id="IPR038765">
    <property type="entry name" value="Papain-like_cys_pep_sf"/>
</dbReference>
<proteinExistence type="inferred from homology"/>
<evidence type="ECO:0000259" key="4">
    <source>
        <dbReference type="Pfam" id="PF02902"/>
    </source>
</evidence>
<dbReference type="EMBL" id="VOIH02000011">
    <property type="protein sequence ID" value="KAF3433422.1"/>
    <property type="molecule type" value="Genomic_DNA"/>
</dbReference>
<gene>
    <name evidence="5" type="ORF">FNV43_RR24524</name>
</gene>
<reference evidence="5" key="1">
    <citation type="submission" date="2020-03" db="EMBL/GenBank/DDBJ databases">
        <title>A high-quality chromosome-level genome assembly of a woody plant with both climbing and erect habits, Rhamnella rubrinervis.</title>
        <authorList>
            <person name="Lu Z."/>
            <person name="Yang Y."/>
            <person name="Zhu X."/>
            <person name="Sun Y."/>
        </authorList>
    </citation>
    <scope>NUCLEOTIDE SEQUENCE</scope>
    <source>
        <strain evidence="5">BYM</strain>
        <tissue evidence="5">Leaf</tissue>
    </source>
</reference>
<protein>
    <recommendedName>
        <fullName evidence="4">Ubiquitin-like protease family profile domain-containing protein</fullName>
    </recommendedName>
</protein>
<dbReference type="AlphaFoldDB" id="A0A8K0GLA6"/>
<evidence type="ECO:0000313" key="6">
    <source>
        <dbReference type="Proteomes" id="UP000796880"/>
    </source>
</evidence>
<evidence type="ECO:0000256" key="2">
    <source>
        <dbReference type="ARBA" id="ARBA00022670"/>
    </source>
</evidence>
<accession>A0A8K0GLA6</accession>